<evidence type="ECO:0000313" key="2">
    <source>
        <dbReference type="EMBL" id="GAS90330.1"/>
    </source>
</evidence>
<protein>
    <submittedName>
        <fullName evidence="2">DNA transposase ESP4</fullName>
    </submittedName>
</protein>
<gene>
    <name evidence="2" type="ORF">RMCB_4426</name>
</gene>
<organism evidence="2 3">
    <name type="scientific">Mycolicibacterium brisbanense</name>
    <dbReference type="NCBI Taxonomy" id="146020"/>
    <lineage>
        <taxon>Bacteria</taxon>
        <taxon>Bacillati</taxon>
        <taxon>Actinomycetota</taxon>
        <taxon>Actinomycetes</taxon>
        <taxon>Mycobacteriales</taxon>
        <taxon>Mycobacteriaceae</taxon>
        <taxon>Mycolicibacterium</taxon>
    </lineage>
</organism>
<accession>A0A117I6M4</accession>
<reference evidence="3" key="1">
    <citation type="journal article" date="2016" name="Genome Announc.">
        <title>Draft Genome Sequences of Five Rapidly Growing Mycobacterium Species, M. thermoresistibile, M. fortuitum subsp. acetamidolyticum, M. canariasense, M. brisbanense, and M. novocastrense.</title>
        <authorList>
            <person name="Katahira K."/>
            <person name="Ogura Y."/>
            <person name="Gotoh Y."/>
            <person name="Hayashi T."/>
        </authorList>
    </citation>
    <scope>NUCLEOTIDE SEQUENCE [LARGE SCALE GENOMIC DNA]</scope>
    <source>
        <strain evidence="3">JCM15654</strain>
    </source>
</reference>
<comment type="caution">
    <text evidence="2">The sequence shown here is derived from an EMBL/GenBank/DDBJ whole genome shotgun (WGS) entry which is preliminary data.</text>
</comment>
<proteinExistence type="predicted"/>
<reference evidence="3" key="2">
    <citation type="submission" date="2016-02" db="EMBL/GenBank/DDBJ databases">
        <title>Draft genome sequence of five rapidly growing Mycobacterium species.</title>
        <authorList>
            <person name="Katahira K."/>
            <person name="Gotou Y."/>
            <person name="Iida K."/>
            <person name="Ogura Y."/>
            <person name="Hayashi T."/>
        </authorList>
    </citation>
    <scope>NUCLEOTIDE SEQUENCE [LARGE SCALE GENOMIC DNA]</scope>
    <source>
        <strain evidence="3">JCM15654</strain>
    </source>
</reference>
<sequence length="241" mass="26638">MRAKAIKGSTRRPVAAIVKHHLLCDVGINPCRSGLLVIHSHALLPERIKHARVGKQLIRKALAKRWDHATQVHHMSHGPPVGDKRHRVSPHRMANEHHIVIAARERLTHHIRIGIETGRRVLAGQIHRDDCMAGLLKKWCHQLPTPGPEPGTMDQRERRHAVSVRPINAVNCGNEQKTLSGRSDPVSATQRLGEVITCAGQRYFPHGRPHTRRLAGVRGRVGDPRRAARAGDGPLSASLGA</sequence>
<dbReference type="EMBL" id="BCSX01000039">
    <property type="protein sequence ID" value="GAS90330.1"/>
    <property type="molecule type" value="Genomic_DNA"/>
</dbReference>
<feature type="region of interest" description="Disordered" evidence="1">
    <location>
        <begin position="218"/>
        <end position="241"/>
    </location>
</feature>
<dbReference type="AlphaFoldDB" id="A0A117I6M4"/>
<name>A0A117I6M4_9MYCO</name>
<evidence type="ECO:0000256" key="1">
    <source>
        <dbReference type="SAM" id="MobiDB-lite"/>
    </source>
</evidence>
<keyword evidence="3" id="KW-1185">Reference proteome</keyword>
<evidence type="ECO:0000313" key="3">
    <source>
        <dbReference type="Proteomes" id="UP000069620"/>
    </source>
</evidence>
<dbReference type="Proteomes" id="UP000069620">
    <property type="component" value="Unassembled WGS sequence"/>
</dbReference>